<dbReference type="NCBIfam" id="TIGR04183">
    <property type="entry name" value="Por_Secre_tail"/>
    <property type="match status" value="1"/>
</dbReference>
<evidence type="ECO:0000313" key="5">
    <source>
        <dbReference type="Proteomes" id="UP001596550"/>
    </source>
</evidence>
<keyword evidence="5" id="KW-1185">Reference proteome</keyword>
<dbReference type="EMBL" id="JBHTCR010000014">
    <property type="protein sequence ID" value="MFC7348833.1"/>
    <property type="molecule type" value="Genomic_DNA"/>
</dbReference>
<protein>
    <submittedName>
        <fullName evidence="4">Fibronectin type III domain-containing protein</fullName>
    </submittedName>
</protein>
<keyword evidence="1 2" id="KW-0732">Signal</keyword>
<dbReference type="RefSeq" id="WP_378183315.1">
    <property type="nucleotide sequence ID" value="NZ_JBHTCR010000014.1"/>
</dbReference>
<comment type="caution">
    <text evidence="4">The sequence shown here is derived from an EMBL/GenBank/DDBJ whole genome shotgun (WGS) entry which is preliminary data.</text>
</comment>
<dbReference type="CDD" id="cd00063">
    <property type="entry name" value="FN3"/>
    <property type="match status" value="2"/>
</dbReference>
<dbReference type="Gene3D" id="2.60.120.260">
    <property type="entry name" value="Galactose-binding domain-like"/>
    <property type="match status" value="1"/>
</dbReference>
<dbReference type="InterPro" id="IPR036116">
    <property type="entry name" value="FN3_sf"/>
</dbReference>
<dbReference type="Pfam" id="PF18962">
    <property type="entry name" value="Por_Secre_tail"/>
    <property type="match status" value="1"/>
</dbReference>
<evidence type="ECO:0000313" key="4">
    <source>
        <dbReference type="EMBL" id="MFC7348833.1"/>
    </source>
</evidence>
<dbReference type="SMART" id="SM00060">
    <property type="entry name" value="FN3"/>
    <property type="match status" value="3"/>
</dbReference>
<feature type="domain" description="Fibronectin type-III" evidence="3">
    <location>
        <begin position="242"/>
        <end position="337"/>
    </location>
</feature>
<organism evidence="4 5">
    <name type="scientific">Chryseobacterium zhengzhouense</name>
    <dbReference type="NCBI Taxonomy" id="1636086"/>
    <lineage>
        <taxon>Bacteria</taxon>
        <taxon>Pseudomonadati</taxon>
        <taxon>Bacteroidota</taxon>
        <taxon>Flavobacteriia</taxon>
        <taxon>Flavobacteriales</taxon>
        <taxon>Weeksellaceae</taxon>
        <taxon>Chryseobacterium group</taxon>
        <taxon>Chryseobacterium</taxon>
    </lineage>
</organism>
<feature type="signal peptide" evidence="2">
    <location>
        <begin position="1"/>
        <end position="23"/>
    </location>
</feature>
<dbReference type="PROSITE" id="PS50853">
    <property type="entry name" value="FN3"/>
    <property type="match status" value="2"/>
</dbReference>
<proteinExistence type="predicted"/>
<dbReference type="InterPro" id="IPR013783">
    <property type="entry name" value="Ig-like_fold"/>
</dbReference>
<feature type="domain" description="Fibronectin type-III" evidence="3">
    <location>
        <begin position="497"/>
        <end position="592"/>
    </location>
</feature>
<dbReference type="InterPro" id="IPR003961">
    <property type="entry name" value="FN3_dom"/>
</dbReference>
<feature type="chain" id="PRO_5045260708" evidence="2">
    <location>
        <begin position="24"/>
        <end position="853"/>
    </location>
</feature>
<dbReference type="InterPro" id="IPR026444">
    <property type="entry name" value="Secre_tail"/>
</dbReference>
<evidence type="ECO:0000256" key="2">
    <source>
        <dbReference type="SAM" id="SignalP"/>
    </source>
</evidence>
<name>A0ABW2M409_9FLAO</name>
<gene>
    <name evidence="4" type="ORF">ACFQO9_19115</name>
</gene>
<sequence length="853" mass="90254">MKRNQPALMLGALGILTSSLAFAQNFQTMPIQSGLTADVIANGVGSATTSTTTDVDGVSYAFVSQDFQATATSPALTYGLPTNGIINSVVTSTPGLSYVMANYSSNNSLKLSNQNDTGTIVFTTPKAAFRLYMLATSGSGASTVSVVVKFTDNTSQTFTGINISDWYDNTGFAIQGFGRINRNTNALETGSGTNPRLYQSLLTIDPANQSKLIQSVTITKTSTAQGHANIFAFSVDAYSSCPPPTLNAVGTITANSAAISWSPAAGTTPTTYDVYYNTNNTPPTSSTTANLPGVSGTSTTIPSLASNTTYYYWVRSNCTTTSQSAWSFSGNFKTLCGPMTSMSENFDSYNTGNIVPDCWVRNYVNGTMSISSSTPASGNRNIYQTTSTTQTPSTVVLPEFSNVNAGTHWLRFKARVSSASGTLNVGYVTNPTDASTFVLLQALSITNTNYTSANSEYTVIVPSSIPANARLAVRNTADGKGYYWDDVVWEAVPACIPPTAISTSAVTANTVTVSWTAPASAPANGYEYYYSTANTAPTATATISGTSAAGSVSKVVPGLNPATTYFMWIRSSCGTTSKSTWSYVGTFTTLCAAITPSYTNDFSTAPGNCWTNNQTGGTPATGPTGTTTSPLWVSGGFLNVGSANSMRINLYSVNRTGWLKTAAFDLSAGGYRVKFDYGVTAYNATGASAMGSDDNVQLLVSNDGGSTWTSLKTWNAASAPSNTSTTFSYDLVGYNSANTIFALYGTDGTADDNEDYDFHIDNFTVEAANLSTSEANAKNKEVKVYPNPFRDIVNISDIKEVKTVKVFDLNGRTLKTIENPTKEINLSSLNPGLYLITMYFKDGSQNTVKAIKK</sequence>
<reference evidence="5" key="1">
    <citation type="journal article" date="2019" name="Int. J. Syst. Evol. Microbiol.">
        <title>The Global Catalogue of Microorganisms (GCM) 10K type strain sequencing project: providing services to taxonomists for standard genome sequencing and annotation.</title>
        <authorList>
            <consortium name="The Broad Institute Genomics Platform"/>
            <consortium name="The Broad Institute Genome Sequencing Center for Infectious Disease"/>
            <person name="Wu L."/>
            <person name="Ma J."/>
        </authorList>
    </citation>
    <scope>NUCLEOTIDE SEQUENCE [LARGE SCALE GENOMIC DNA]</scope>
    <source>
        <strain evidence="5">CCUG 54781</strain>
    </source>
</reference>
<accession>A0ABW2M409</accession>
<dbReference type="Pfam" id="PF00041">
    <property type="entry name" value="fn3"/>
    <property type="match status" value="2"/>
</dbReference>
<evidence type="ECO:0000256" key="1">
    <source>
        <dbReference type="ARBA" id="ARBA00022729"/>
    </source>
</evidence>
<dbReference type="Gene3D" id="2.60.40.10">
    <property type="entry name" value="Immunoglobulins"/>
    <property type="match status" value="2"/>
</dbReference>
<evidence type="ECO:0000259" key="3">
    <source>
        <dbReference type="PROSITE" id="PS50853"/>
    </source>
</evidence>
<dbReference type="Proteomes" id="UP001596550">
    <property type="component" value="Unassembled WGS sequence"/>
</dbReference>
<dbReference type="SUPFAM" id="SSF49265">
    <property type="entry name" value="Fibronectin type III"/>
    <property type="match status" value="2"/>
</dbReference>